<organism evidence="1 2">
    <name type="scientific">Mycobacterium ulcerans str. Harvey</name>
    <dbReference type="NCBI Taxonomy" id="1299332"/>
    <lineage>
        <taxon>Bacteria</taxon>
        <taxon>Bacillati</taxon>
        <taxon>Actinomycetota</taxon>
        <taxon>Actinomycetes</taxon>
        <taxon>Mycobacteriales</taxon>
        <taxon>Mycobacteriaceae</taxon>
        <taxon>Mycobacterium</taxon>
        <taxon>Mycobacterium ulcerans group</taxon>
    </lineage>
</organism>
<proteinExistence type="predicted"/>
<evidence type="ECO:0000313" key="2">
    <source>
        <dbReference type="Proteomes" id="UP000020681"/>
    </source>
</evidence>
<sequence length="77" mass="8079">MALANDDLHRLLDIRDLGGRAVDVIRQNYGMSIAVNAAGLLIGAGGALSPVLAAILHNASSVVVVANSSRLIRYRLE</sequence>
<gene>
    <name evidence="1" type="ORF">I551_0285</name>
</gene>
<dbReference type="Proteomes" id="UP000020681">
    <property type="component" value="Unassembled WGS sequence"/>
</dbReference>
<comment type="caution">
    <text evidence="1">The sequence shown here is derived from an EMBL/GenBank/DDBJ whole genome shotgun (WGS) entry which is preliminary data.</text>
</comment>
<protein>
    <submittedName>
        <fullName evidence="1">Cation-transporting P-type ATPase C domain protein</fullName>
    </submittedName>
</protein>
<name>A0ABP3ARD7_MYCUL</name>
<reference evidence="1 2" key="1">
    <citation type="submission" date="2014-01" db="EMBL/GenBank/DDBJ databases">
        <authorList>
            <person name="Dobos K."/>
            <person name="Lenaerts A."/>
            <person name="Ordway D."/>
            <person name="DeGroote M.A."/>
            <person name="Parker T."/>
            <person name="Sizemore C."/>
            <person name="Tallon L.J."/>
            <person name="Sadzewicz L.K."/>
            <person name="Sengamalay N."/>
            <person name="Fraser C.M."/>
            <person name="Hine E."/>
            <person name="Shefchek K.A."/>
            <person name="Das S.P."/>
            <person name="Tettelin H."/>
        </authorList>
    </citation>
    <scope>NUCLEOTIDE SEQUENCE [LARGE SCALE GENOMIC DNA]</scope>
    <source>
        <strain evidence="1 2">Harvey</strain>
    </source>
</reference>
<keyword evidence="2" id="KW-1185">Reference proteome</keyword>
<evidence type="ECO:0000313" key="1">
    <source>
        <dbReference type="EMBL" id="EUA93216.1"/>
    </source>
</evidence>
<accession>A0ABP3ARD7</accession>
<dbReference type="EMBL" id="JAOL01000064">
    <property type="protein sequence ID" value="EUA93216.1"/>
    <property type="molecule type" value="Genomic_DNA"/>
</dbReference>